<reference evidence="1" key="1">
    <citation type="submission" date="2023-07" db="EMBL/GenBank/DDBJ databases">
        <title>Black Yeasts Isolated from many extreme environments.</title>
        <authorList>
            <person name="Coleine C."/>
            <person name="Stajich J.E."/>
            <person name="Selbmann L."/>
        </authorList>
    </citation>
    <scope>NUCLEOTIDE SEQUENCE</scope>
    <source>
        <strain evidence="1">CCFEE 5714</strain>
    </source>
</reference>
<protein>
    <submittedName>
        <fullName evidence="1">Uncharacterized protein</fullName>
    </submittedName>
</protein>
<accession>A0ACC3NPV4</accession>
<evidence type="ECO:0000313" key="2">
    <source>
        <dbReference type="Proteomes" id="UP001281147"/>
    </source>
</evidence>
<dbReference type="EMBL" id="JAUTXU010000020">
    <property type="protein sequence ID" value="KAK3720778.1"/>
    <property type="molecule type" value="Genomic_DNA"/>
</dbReference>
<comment type="caution">
    <text evidence="1">The sequence shown here is derived from an EMBL/GenBank/DDBJ whole genome shotgun (WGS) entry which is preliminary data.</text>
</comment>
<gene>
    <name evidence="1" type="ORF">LTR37_003441</name>
</gene>
<dbReference type="Proteomes" id="UP001281147">
    <property type="component" value="Unassembled WGS sequence"/>
</dbReference>
<sequence length="76" mass="8307">MTYGQSIMADAYKSTTGVVQRDSAIRELGLKAWRMALELVEQGKILPPPHELREGLEGALKGIDDLGKGLISGRRL</sequence>
<name>A0ACC3NPV4_9PEZI</name>
<evidence type="ECO:0000313" key="1">
    <source>
        <dbReference type="EMBL" id="KAK3720778.1"/>
    </source>
</evidence>
<keyword evidence="2" id="KW-1185">Reference proteome</keyword>
<proteinExistence type="predicted"/>
<organism evidence="1 2">
    <name type="scientific">Vermiconidia calcicola</name>
    <dbReference type="NCBI Taxonomy" id="1690605"/>
    <lineage>
        <taxon>Eukaryota</taxon>
        <taxon>Fungi</taxon>
        <taxon>Dikarya</taxon>
        <taxon>Ascomycota</taxon>
        <taxon>Pezizomycotina</taxon>
        <taxon>Dothideomycetes</taxon>
        <taxon>Dothideomycetidae</taxon>
        <taxon>Mycosphaerellales</taxon>
        <taxon>Extremaceae</taxon>
        <taxon>Vermiconidia</taxon>
    </lineage>
</organism>